<dbReference type="InterPro" id="IPR043502">
    <property type="entry name" value="DNA/RNA_pol_sf"/>
</dbReference>
<dbReference type="InterPro" id="IPR050951">
    <property type="entry name" value="Retrovirus_Pol_polyprotein"/>
</dbReference>
<sequence>MAYVDDIVVKSMFEKDHIADLAETFANLRKVGIKLNPAKCVFGVRAGKLLGYMVLKRGIDPNPEKIKAVMSMEAPKTMKDIQRFSGRLAAISQFIARSAEKSLPFYQALRGPSTFR</sequence>
<dbReference type="PANTHER" id="PTHR37984:SF5">
    <property type="entry name" value="PROTEIN NYNRIN-LIKE"/>
    <property type="match status" value="1"/>
</dbReference>
<feature type="domain" description="Reverse transcriptase" evidence="1">
    <location>
        <begin position="1"/>
        <end position="54"/>
    </location>
</feature>
<dbReference type="SUPFAM" id="SSF56672">
    <property type="entry name" value="DNA/RNA polymerases"/>
    <property type="match status" value="1"/>
</dbReference>
<dbReference type="PROSITE" id="PS50878">
    <property type="entry name" value="RT_POL"/>
    <property type="match status" value="1"/>
</dbReference>
<dbReference type="Pfam" id="PF00078">
    <property type="entry name" value="RVT_1"/>
    <property type="match status" value="1"/>
</dbReference>
<dbReference type="InterPro" id="IPR000477">
    <property type="entry name" value="RT_dom"/>
</dbReference>
<dbReference type="AlphaFoldDB" id="A0A0A9CCA9"/>
<accession>A0A0A9CCA9</accession>
<proteinExistence type="predicted"/>
<reference evidence="2" key="2">
    <citation type="journal article" date="2015" name="Data Brief">
        <title>Shoot transcriptome of the giant reed, Arundo donax.</title>
        <authorList>
            <person name="Barrero R.A."/>
            <person name="Guerrero F.D."/>
            <person name="Moolhuijzen P."/>
            <person name="Goolsby J.A."/>
            <person name="Tidwell J."/>
            <person name="Bellgard S.E."/>
            <person name="Bellgard M.I."/>
        </authorList>
    </citation>
    <scope>NUCLEOTIDE SEQUENCE</scope>
    <source>
        <tissue evidence="2">Shoot tissue taken approximately 20 cm above the soil surface</tissue>
    </source>
</reference>
<dbReference type="EMBL" id="GBRH01228793">
    <property type="protein sequence ID" value="JAD69102.1"/>
    <property type="molecule type" value="Transcribed_RNA"/>
</dbReference>
<dbReference type="InterPro" id="IPR043128">
    <property type="entry name" value="Rev_trsase/Diguanyl_cyclase"/>
</dbReference>
<reference evidence="2" key="1">
    <citation type="submission" date="2014-09" db="EMBL/GenBank/DDBJ databases">
        <authorList>
            <person name="Magalhaes I.L.F."/>
            <person name="Oliveira U."/>
            <person name="Santos F.R."/>
            <person name="Vidigal T.H.D.A."/>
            <person name="Brescovit A.D."/>
            <person name="Santos A.J."/>
        </authorList>
    </citation>
    <scope>NUCLEOTIDE SEQUENCE</scope>
    <source>
        <tissue evidence="2">Shoot tissue taken approximately 20 cm above the soil surface</tissue>
    </source>
</reference>
<name>A0A0A9CCA9_ARUDO</name>
<evidence type="ECO:0000259" key="1">
    <source>
        <dbReference type="PROSITE" id="PS50878"/>
    </source>
</evidence>
<evidence type="ECO:0000313" key="2">
    <source>
        <dbReference type="EMBL" id="JAD69102.1"/>
    </source>
</evidence>
<organism evidence="2">
    <name type="scientific">Arundo donax</name>
    <name type="common">Giant reed</name>
    <name type="synonym">Donax arundinaceus</name>
    <dbReference type="NCBI Taxonomy" id="35708"/>
    <lineage>
        <taxon>Eukaryota</taxon>
        <taxon>Viridiplantae</taxon>
        <taxon>Streptophyta</taxon>
        <taxon>Embryophyta</taxon>
        <taxon>Tracheophyta</taxon>
        <taxon>Spermatophyta</taxon>
        <taxon>Magnoliopsida</taxon>
        <taxon>Liliopsida</taxon>
        <taxon>Poales</taxon>
        <taxon>Poaceae</taxon>
        <taxon>PACMAD clade</taxon>
        <taxon>Arundinoideae</taxon>
        <taxon>Arundineae</taxon>
        <taxon>Arundo</taxon>
    </lineage>
</organism>
<dbReference type="Gene3D" id="3.30.70.270">
    <property type="match status" value="2"/>
</dbReference>
<dbReference type="PANTHER" id="PTHR37984">
    <property type="entry name" value="PROTEIN CBG26694"/>
    <property type="match status" value="1"/>
</dbReference>
<protein>
    <recommendedName>
        <fullName evidence="1">Reverse transcriptase domain-containing protein</fullName>
    </recommendedName>
</protein>